<dbReference type="PATRIC" id="fig|1423772.3.peg.1774"/>
<dbReference type="RefSeq" id="WP_056958584.1">
    <property type="nucleotide sequence ID" value="NZ_AYYN01000035.1"/>
</dbReference>
<name>A0A0R2BM75_9LACO</name>
<comment type="caution">
    <text evidence="4">The sequence shown here is derived from an EMBL/GenBank/DDBJ whole genome shotgun (WGS) entry which is preliminary data.</text>
</comment>
<evidence type="ECO:0000313" key="4">
    <source>
        <dbReference type="EMBL" id="KRM76499.1"/>
    </source>
</evidence>
<dbReference type="EC" id="3.1.4.-" evidence="2"/>
<comment type="cofactor">
    <cofactor evidence="2">
        <name>a divalent metal cation</name>
        <dbReference type="ChEBI" id="CHEBI:60240"/>
    </cofactor>
</comment>
<dbReference type="InterPro" id="IPR000979">
    <property type="entry name" value="Phosphodiesterase_MJ0936/Vps29"/>
</dbReference>
<dbReference type="AlphaFoldDB" id="A0A0R2BM75"/>
<dbReference type="PANTHER" id="PTHR11124">
    <property type="entry name" value="VACUOLAR SORTING PROTEIN VPS29"/>
    <property type="match status" value="1"/>
</dbReference>
<dbReference type="GO" id="GO:0016787">
    <property type="term" value="F:hydrolase activity"/>
    <property type="evidence" value="ECO:0007669"/>
    <property type="project" value="UniProtKB-UniRule"/>
</dbReference>
<dbReference type="SUPFAM" id="SSF56300">
    <property type="entry name" value="Metallo-dependent phosphatases"/>
    <property type="match status" value="1"/>
</dbReference>
<dbReference type="InterPro" id="IPR024654">
    <property type="entry name" value="Calcineurin-like_PHP_lpxH"/>
</dbReference>
<accession>A0A0R2BM75</accession>
<dbReference type="NCBIfam" id="TIGR00040">
    <property type="entry name" value="yfcE"/>
    <property type="match status" value="1"/>
</dbReference>
<gene>
    <name evidence="4" type="ORF">FC48_GL001667</name>
</gene>
<feature type="domain" description="Calcineurin-like phosphoesterase" evidence="3">
    <location>
        <begin position="1"/>
        <end position="146"/>
    </location>
</feature>
<comment type="similarity">
    <text evidence="1 2">Belongs to the metallophosphoesterase superfamily. YfcE family.</text>
</comment>
<dbReference type="GO" id="GO:0046872">
    <property type="term" value="F:metal ion binding"/>
    <property type="evidence" value="ECO:0007669"/>
    <property type="project" value="UniProtKB-KW"/>
</dbReference>
<keyword evidence="2" id="KW-0479">Metal-binding</keyword>
<evidence type="ECO:0000256" key="1">
    <source>
        <dbReference type="ARBA" id="ARBA00008950"/>
    </source>
</evidence>
<reference evidence="4 5" key="1">
    <citation type="journal article" date="2015" name="Genome Announc.">
        <title>Expanding the biotechnology potential of lactobacilli through comparative genomics of 213 strains and associated genera.</title>
        <authorList>
            <person name="Sun Z."/>
            <person name="Harris H.M."/>
            <person name="McCann A."/>
            <person name="Guo C."/>
            <person name="Argimon S."/>
            <person name="Zhang W."/>
            <person name="Yang X."/>
            <person name="Jeffery I.B."/>
            <person name="Cooney J.C."/>
            <person name="Kagawa T.F."/>
            <person name="Liu W."/>
            <person name="Song Y."/>
            <person name="Salvetti E."/>
            <person name="Wrobel A."/>
            <person name="Rasinkangas P."/>
            <person name="Parkhill J."/>
            <person name="Rea M.C."/>
            <person name="O'Sullivan O."/>
            <person name="Ritari J."/>
            <person name="Douillard F.P."/>
            <person name="Paul Ross R."/>
            <person name="Yang R."/>
            <person name="Briner A.E."/>
            <person name="Felis G.E."/>
            <person name="de Vos W.M."/>
            <person name="Barrangou R."/>
            <person name="Klaenhammer T.R."/>
            <person name="Caufield P.W."/>
            <person name="Cui Y."/>
            <person name="Zhang H."/>
            <person name="O'Toole P.W."/>
        </authorList>
    </citation>
    <scope>NUCLEOTIDE SEQUENCE [LARGE SCALE GENOMIC DNA]</scope>
    <source>
        <strain evidence="4 5">DSM 20452</strain>
    </source>
</reference>
<dbReference type="EMBL" id="AYYN01000035">
    <property type="protein sequence ID" value="KRM76499.1"/>
    <property type="molecule type" value="Genomic_DNA"/>
</dbReference>
<proteinExistence type="inferred from homology"/>
<evidence type="ECO:0000256" key="2">
    <source>
        <dbReference type="RuleBase" id="RU362039"/>
    </source>
</evidence>
<evidence type="ECO:0000259" key="3">
    <source>
        <dbReference type="Pfam" id="PF12850"/>
    </source>
</evidence>
<evidence type="ECO:0000313" key="5">
    <source>
        <dbReference type="Proteomes" id="UP000051612"/>
    </source>
</evidence>
<protein>
    <recommendedName>
        <fullName evidence="2">Phosphoesterase</fullName>
        <ecNumber evidence="2">3.1.4.-</ecNumber>
    </recommendedName>
</protein>
<dbReference type="InterPro" id="IPR029052">
    <property type="entry name" value="Metallo-depent_PP-like"/>
</dbReference>
<dbReference type="Proteomes" id="UP000051612">
    <property type="component" value="Unassembled WGS sequence"/>
</dbReference>
<dbReference type="Pfam" id="PF12850">
    <property type="entry name" value="Metallophos_2"/>
    <property type="match status" value="1"/>
</dbReference>
<dbReference type="Gene3D" id="3.60.21.10">
    <property type="match status" value="1"/>
</dbReference>
<sequence length="177" mass="19575">MKYLVVSDSHGDKAILQKLVTAYAGKVDLMLHCGDSELPVTDEVFKYFKVVRGNCDYDLDLQDEQFFDRGQDKILLVHGHLLGVGFGLGGLQAKMDELGANMAFFGHTHQLGVEVINGKLLLNPGSISYPRGKYTAIGGTFAIVETFADENGKQIEVQYYDRELNAIPELQVTFNGK</sequence>
<organism evidence="4 5">
    <name type="scientific">Ligilactobacillus murinus DSM 20452 = NBRC 14221</name>
    <dbReference type="NCBI Taxonomy" id="1423772"/>
    <lineage>
        <taxon>Bacteria</taxon>
        <taxon>Bacillati</taxon>
        <taxon>Bacillota</taxon>
        <taxon>Bacilli</taxon>
        <taxon>Lactobacillales</taxon>
        <taxon>Lactobacillaceae</taxon>
        <taxon>Ligilactobacillus</taxon>
    </lineage>
</organism>